<protein>
    <submittedName>
        <fullName evidence="2">Integrase</fullName>
    </submittedName>
</protein>
<dbReference type="RefSeq" id="WP_107244544.1">
    <property type="nucleotide sequence ID" value="NZ_PYMJ01000027.1"/>
</dbReference>
<dbReference type="OrthoDB" id="5394387at2"/>
<dbReference type="InterPro" id="IPR013762">
    <property type="entry name" value="Integrase-like_cat_sf"/>
</dbReference>
<name>A0A2T3JAD6_9GAMM</name>
<dbReference type="EMBL" id="PYMJ01000027">
    <property type="protein sequence ID" value="PSU45783.1"/>
    <property type="molecule type" value="Genomic_DNA"/>
</dbReference>
<dbReference type="Gene3D" id="1.10.443.10">
    <property type="entry name" value="Intergrase catalytic core"/>
    <property type="match status" value="1"/>
</dbReference>
<keyword evidence="3" id="KW-1185">Reference proteome</keyword>
<dbReference type="GO" id="GO:0006310">
    <property type="term" value="P:DNA recombination"/>
    <property type="evidence" value="ECO:0007669"/>
    <property type="project" value="UniProtKB-KW"/>
</dbReference>
<evidence type="ECO:0000256" key="1">
    <source>
        <dbReference type="ARBA" id="ARBA00023172"/>
    </source>
</evidence>
<reference evidence="2 3" key="1">
    <citation type="submission" date="2018-01" db="EMBL/GenBank/DDBJ databases">
        <title>Whole genome sequencing of Histamine producing bacteria.</title>
        <authorList>
            <person name="Butler K."/>
        </authorList>
    </citation>
    <scope>NUCLEOTIDE SEQUENCE [LARGE SCALE GENOMIC DNA]</scope>
    <source>
        <strain evidence="2 3">JCM 12947</strain>
    </source>
</reference>
<keyword evidence="1" id="KW-0233">DNA recombination</keyword>
<dbReference type="Proteomes" id="UP000240987">
    <property type="component" value="Unassembled WGS sequence"/>
</dbReference>
<gene>
    <name evidence="2" type="ORF">C9J12_21325</name>
</gene>
<dbReference type="SUPFAM" id="SSF56349">
    <property type="entry name" value="DNA breaking-rejoining enzymes"/>
    <property type="match status" value="1"/>
</dbReference>
<organism evidence="2 3">
    <name type="scientific">Photobacterium frigidiphilum</name>
    <dbReference type="NCBI Taxonomy" id="264736"/>
    <lineage>
        <taxon>Bacteria</taxon>
        <taxon>Pseudomonadati</taxon>
        <taxon>Pseudomonadota</taxon>
        <taxon>Gammaproteobacteria</taxon>
        <taxon>Vibrionales</taxon>
        <taxon>Vibrionaceae</taxon>
        <taxon>Photobacterium</taxon>
    </lineage>
</organism>
<dbReference type="AlphaFoldDB" id="A0A2T3JAD6"/>
<proteinExistence type="predicted"/>
<dbReference type="GO" id="GO:0015074">
    <property type="term" value="P:DNA integration"/>
    <property type="evidence" value="ECO:0007669"/>
    <property type="project" value="InterPro"/>
</dbReference>
<comment type="caution">
    <text evidence="2">The sequence shown here is derived from an EMBL/GenBank/DDBJ whole genome shotgun (WGS) entry which is preliminary data.</text>
</comment>
<dbReference type="GO" id="GO:0003677">
    <property type="term" value="F:DNA binding"/>
    <property type="evidence" value="ECO:0007669"/>
    <property type="project" value="InterPro"/>
</dbReference>
<accession>A0A2T3JAD6</accession>
<evidence type="ECO:0000313" key="3">
    <source>
        <dbReference type="Proteomes" id="UP000240987"/>
    </source>
</evidence>
<dbReference type="InterPro" id="IPR011010">
    <property type="entry name" value="DNA_brk_join_enz"/>
</dbReference>
<sequence>MKNKDRYKEKLSQQANRFFHKHYYGLKTQKIKDSPLIHGRRTLREQIRIVGKAAYDMKVSRLKQITPEMAQTYLNNSRDKGLSHKYLSTIKCSLERLIFLNDSKNKLTPVIALPRKEVPLTDRNRAYTPSQIRLILDNLNDRGKLSVLIALNAGLRVEELLTIRRKDEATVSTSRMWSNKRFTGREDGVRYIVTGKNGLRREVMLDKHLAECMETKRLINPQAIIDRGEPFIIHYDLLGGKRFSEAFSKASYKALNWSHGAHGLRFTYAQNRIDNQLVNIQYNEAKLILSQELGHFREHITDRYIEPYRSKR</sequence>
<evidence type="ECO:0000313" key="2">
    <source>
        <dbReference type="EMBL" id="PSU45783.1"/>
    </source>
</evidence>